<dbReference type="SMART" id="SM00327">
    <property type="entry name" value="VWA"/>
    <property type="match status" value="1"/>
</dbReference>
<dbReference type="Pfam" id="PF00092">
    <property type="entry name" value="VWA"/>
    <property type="match status" value="1"/>
</dbReference>
<dbReference type="PROSITE" id="PS51257">
    <property type="entry name" value="PROKAR_LIPOPROTEIN"/>
    <property type="match status" value="1"/>
</dbReference>
<feature type="chain" id="PRO_5003402201" description="VWFA domain-containing protein" evidence="2">
    <location>
        <begin position="22"/>
        <end position="395"/>
    </location>
</feature>
<evidence type="ECO:0000256" key="1">
    <source>
        <dbReference type="SAM" id="Coils"/>
    </source>
</evidence>
<evidence type="ECO:0000313" key="5">
    <source>
        <dbReference type="Proteomes" id="UP000008898"/>
    </source>
</evidence>
<keyword evidence="1" id="KW-0175">Coiled coil</keyword>
<keyword evidence="5" id="KW-1185">Reference proteome</keyword>
<dbReference type="CDD" id="cd00198">
    <property type="entry name" value="vWFA"/>
    <property type="match status" value="1"/>
</dbReference>
<gene>
    <name evidence="4" type="ordered locus">zobellia_2402</name>
</gene>
<dbReference type="Gene3D" id="3.40.50.410">
    <property type="entry name" value="von Willebrand factor, type A domain"/>
    <property type="match status" value="1"/>
</dbReference>
<dbReference type="SUPFAM" id="SSF53300">
    <property type="entry name" value="vWA-like"/>
    <property type="match status" value="1"/>
</dbReference>
<dbReference type="PATRIC" id="fig|63186.3.peg.2364"/>
<evidence type="ECO:0000256" key="2">
    <source>
        <dbReference type="SAM" id="SignalP"/>
    </source>
</evidence>
<accession>G0L5V8</accession>
<feature type="domain" description="VWFA" evidence="3">
    <location>
        <begin position="54"/>
        <end position="250"/>
    </location>
</feature>
<feature type="signal peptide" evidence="2">
    <location>
        <begin position="1"/>
        <end position="21"/>
    </location>
</feature>
<dbReference type="PROSITE" id="PS50234">
    <property type="entry name" value="VWFA"/>
    <property type="match status" value="1"/>
</dbReference>
<dbReference type="Proteomes" id="UP000008898">
    <property type="component" value="Chromosome"/>
</dbReference>
<organism evidence="4 5">
    <name type="scientific">Zobellia galactanivorans (strain DSM 12802 / CCUG 47099 / CIP 106680 / NCIMB 13871 / Dsij)</name>
    <dbReference type="NCBI Taxonomy" id="63186"/>
    <lineage>
        <taxon>Bacteria</taxon>
        <taxon>Pseudomonadati</taxon>
        <taxon>Bacteroidota</taxon>
        <taxon>Flavobacteriia</taxon>
        <taxon>Flavobacteriales</taxon>
        <taxon>Flavobacteriaceae</taxon>
        <taxon>Zobellia</taxon>
    </lineage>
</organism>
<evidence type="ECO:0000313" key="4">
    <source>
        <dbReference type="EMBL" id="CAZ96555.1"/>
    </source>
</evidence>
<protein>
    <recommendedName>
        <fullName evidence="3">VWFA domain-containing protein</fullName>
    </recommendedName>
</protein>
<dbReference type="AlphaFoldDB" id="G0L5V8"/>
<dbReference type="InterPro" id="IPR036465">
    <property type="entry name" value="vWFA_dom_sf"/>
</dbReference>
<keyword evidence="2" id="KW-0732">Signal</keyword>
<dbReference type="OrthoDB" id="5827268at2"/>
<proteinExistence type="predicted"/>
<reference evidence="4 5" key="2">
    <citation type="journal article" date="2012" name="Environ. Microbiol.">
        <title>Characterization of the first alginolytic operons in a marine bacterium: from their emergence in marine Flavobacteriia to their independent transfers to marine Proteobacteria and human gut Bacteroides.</title>
        <authorList>
            <person name="Thomas F."/>
            <person name="Barbeyron T."/>
            <person name="Tonon T."/>
            <person name="Genicot S."/>
            <person name="Czjzek M."/>
            <person name="Michel G."/>
        </authorList>
    </citation>
    <scope>NUCLEOTIDE SEQUENCE [LARGE SCALE GENOMIC DNA]</scope>
    <source>
        <strain evidence="5">DSM 12802 / CCUG 47099 / CIP 106680 / NCIMB 13871 / Dsij</strain>
    </source>
</reference>
<feature type="coiled-coil region" evidence="1">
    <location>
        <begin position="337"/>
        <end position="364"/>
    </location>
</feature>
<dbReference type="HOGENOM" id="CLU_040423_0_0_10"/>
<evidence type="ECO:0000259" key="3">
    <source>
        <dbReference type="PROSITE" id="PS50234"/>
    </source>
</evidence>
<sequence>MKHTKQILGLALMSFALTTMYGCEPKAKKTTVAPVMAQALNVPEKDKPKNNTVKIALLLDTSNSMDGLINQAKSQLWDIVNKFTHAKCGNEQRPELQIALYQYGNDNLSSNEGYIQQVLNFSGDLDEISEKLFSLTTNGGEEFCGEVIHTSLKQLDWGNNPDNLKMIFIAGNEPFNQGKLNYKDAVTNAKEKDIVVNTIFCGNYEQGINTEWKNGATLTGGEYIAIDHNRKVVHIDTPYDDVIIQLNSKLNQTYISYGAMGSAKMEKQRVQDDNAYELEEAVAVKRAVSKSSRLYNNKQWDLVDASKDESFNISEIKKEELPKELKEKSETEIKAYIEEKKSDRAKIQAEIQELNAKREKFIAEQQQEGEKGELENAMLEAIKKQAAKKDYKWEE</sequence>
<dbReference type="STRING" id="63186.ZOBELLIA_2402"/>
<reference evidence="5" key="1">
    <citation type="submission" date="2009-07" db="EMBL/GenBank/DDBJ databases">
        <title>Complete genome sequence of Zobellia galactanivorans Dsij.</title>
        <authorList>
            <consortium name="Genoscope - CEA"/>
        </authorList>
    </citation>
    <scope>NUCLEOTIDE SEQUENCE [LARGE SCALE GENOMIC DNA]</scope>
    <source>
        <strain evidence="5">DSM 12802 / CCUG 47099 / CIP 106680 / NCIMB 13871 / Dsij</strain>
    </source>
</reference>
<dbReference type="KEGG" id="zga:ZOBELLIA_2402"/>
<dbReference type="RefSeq" id="WP_013993755.1">
    <property type="nucleotide sequence ID" value="NC_015844.1"/>
</dbReference>
<dbReference type="InterPro" id="IPR002035">
    <property type="entry name" value="VWF_A"/>
</dbReference>
<name>G0L5V8_ZOBGA</name>
<dbReference type="EMBL" id="FP476056">
    <property type="protein sequence ID" value="CAZ96555.1"/>
    <property type="molecule type" value="Genomic_DNA"/>
</dbReference>